<dbReference type="CDD" id="cd09917">
    <property type="entry name" value="F-box_SF"/>
    <property type="match status" value="1"/>
</dbReference>
<dbReference type="SUPFAM" id="SSF81383">
    <property type="entry name" value="F-box domain"/>
    <property type="match status" value="1"/>
</dbReference>
<dbReference type="KEGG" id="gtr:GLOTRDRAFT_132843"/>
<evidence type="ECO:0000313" key="1">
    <source>
        <dbReference type="EMBL" id="EPQ51475.1"/>
    </source>
</evidence>
<dbReference type="RefSeq" id="XP_007869946.1">
    <property type="nucleotide sequence ID" value="XM_007871755.1"/>
</dbReference>
<dbReference type="InterPro" id="IPR032675">
    <property type="entry name" value="LRR_dom_sf"/>
</dbReference>
<accession>S7RB82</accession>
<reference evidence="1 2" key="1">
    <citation type="journal article" date="2012" name="Science">
        <title>The Paleozoic origin of enzymatic lignin decomposition reconstructed from 31 fungal genomes.</title>
        <authorList>
            <person name="Floudas D."/>
            <person name="Binder M."/>
            <person name="Riley R."/>
            <person name="Barry K."/>
            <person name="Blanchette R.A."/>
            <person name="Henrissat B."/>
            <person name="Martinez A.T."/>
            <person name="Otillar R."/>
            <person name="Spatafora J.W."/>
            <person name="Yadav J.S."/>
            <person name="Aerts A."/>
            <person name="Benoit I."/>
            <person name="Boyd A."/>
            <person name="Carlson A."/>
            <person name="Copeland A."/>
            <person name="Coutinho P.M."/>
            <person name="de Vries R.P."/>
            <person name="Ferreira P."/>
            <person name="Findley K."/>
            <person name="Foster B."/>
            <person name="Gaskell J."/>
            <person name="Glotzer D."/>
            <person name="Gorecki P."/>
            <person name="Heitman J."/>
            <person name="Hesse C."/>
            <person name="Hori C."/>
            <person name="Igarashi K."/>
            <person name="Jurgens J.A."/>
            <person name="Kallen N."/>
            <person name="Kersten P."/>
            <person name="Kohler A."/>
            <person name="Kuees U."/>
            <person name="Kumar T.K.A."/>
            <person name="Kuo A."/>
            <person name="LaButti K."/>
            <person name="Larrondo L.F."/>
            <person name="Lindquist E."/>
            <person name="Ling A."/>
            <person name="Lombard V."/>
            <person name="Lucas S."/>
            <person name="Lundell T."/>
            <person name="Martin R."/>
            <person name="McLaughlin D.J."/>
            <person name="Morgenstern I."/>
            <person name="Morin E."/>
            <person name="Murat C."/>
            <person name="Nagy L.G."/>
            <person name="Nolan M."/>
            <person name="Ohm R.A."/>
            <person name="Patyshakuliyeva A."/>
            <person name="Rokas A."/>
            <person name="Ruiz-Duenas F.J."/>
            <person name="Sabat G."/>
            <person name="Salamov A."/>
            <person name="Samejima M."/>
            <person name="Schmutz J."/>
            <person name="Slot J.C."/>
            <person name="St John F."/>
            <person name="Stenlid J."/>
            <person name="Sun H."/>
            <person name="Sun S."/>
            <person name="Syed K."/>
            <person name="Tsang A."/>
            <person name="Wiebenga A."/>
            <person name="Young D."/>
            <person name="Pisabarro A."/>
            <person name="Eastwood D.C."/>
            <person name="Martin F."/>
            <person name="Cullen D."/>
            <person name="Grigoriev I.V."/>
            <person name="Hibbett D.S."/>
        </authorList>
    </citation>
    <scope>NUCLEOTIDE SEQUENCE [LARGE SCALE GENOMIC DNA]</scope>
    <source>
        <strain evidence="1 2">ATCC 11539</strain>
    </source>
</reference>
<evidence type="ECO:0000313" key="2">
    <source>
        <dbReference type="Proteomes" id="UP000030669"/>
    </source>
</evidence>
<gene>
    <name evidence="1" type="ORF">GLOTRDRAFT_132843</name>
</gene>
<organism evidence="1 2">
    <name type="scientific">Gloeophyllum trabeum (strain ATCC 11539 / FP-39264 / Madison 617)</name>
    <name type="common">Brown rot fungus</name>
    <dbReference type="NCBI Taxonomy" id="670483"/>
    <lineage>
        <taxon>Eukaryota</taxon>
        <taxon>Fungi</taxon>
        <taxon>Dikarya</taxon>
        <taxon>Basidiomycota</taxon>
        <taxon>Agaricomycotina</taxon>
        <taxon>Agaricomycetes</taxon>
        <taxon>Gloeophyllales</taxon>
        <taxon>Gloeophyllaceae</taxon>
        <taxon>Gloeophyllum</taxon>
    </lineage>
</organism>
<dbReference type="InterPro" id="IPR036047">
    <property type="entry name" value="F-box-like_dom_sf"/>
</dbReference>
<evidence type="ECO:0008006" key="3">
    <source>
        <dbReference type="Google" id="ProtNLM"/>
    </source>
</evidence>
<keyword evidence="2" id="KW-1185">Reference proteome</keyword>
<sequence length="395" mass="45354">MNYDVLLDIMTFLPPQDLRRLAVTSKVLHEPSSLSMVEQVELYRPSQVQSFHSFVIQDPTRLSLMRSLKFSPNAKSLLDDDAHGWSTGTDEIRSSGPLLADILERAPHLRVLELWYTDILFCIPRLRQAIKNNCPKLLTLKISQFNTWKMSPRDIQDLRPLFDSLKHRVTRLEVKSIFERPVQEVLRTLDSRLETLAVALVSGDPSILRNGSMFPHVKNLSISGYRLLREDISRVFPNVRQLEICEDFLINESLCDSLQETTEWAALETLSGDLRDVARIGLTRRVKHLNLDTYAFHSASVPAELTLSFFSTTRPRSLSLTIHSDKPKILAILMKPILWDSLSELSYMNLIIKDLTEWAGAVHRCLVNMYDRESQKSERRIFTRFHLPAGTESTV</sequence>
<dbReference type="AlphaFoldDB" id="S7RB82"/>
<dbReference type="Gene3D" id="3.80.10.10">
    <property type="entry name" value="Ribonuclease Inhibitor"/>
    <property type="match status" value="1"/>
</dbReference>
<dbReference type="OrthoDB" id="3227754at2759"/>
<dbReference type="HOGENOM" id="CLU_698403_0_0_1"/>
<dbReference type="Proteomes" id="UP000030669">
    <property type="component" value="Unassembled WGS sequence"/>
</dbReference>
<protein>
    <recommendedName>
        <fullName evidence="3">F-box domain-containing protein</fullName>
    </recommendedName>
</protein>
<dbReference type="STRING" id="670483.S7RB82"/>
<dbReference type="GeneID" id="19302588"/>
<dbReference type="OMA" id="VARHIEF"/>
<name>S7RB82_GLOTA</name>
<proteinExistence type="predicted"/>
<dbReference type="EMBL" id="KB469310">
    <property type="protein sequence ID" value="EPQ51475.1"/>
    <property type="molecule type" value="Genomic_DNA"/>
</dbReference>
<dbReference type="SUPFAM" id="SSF52047">
    <property type="entry name" value="RNI-like"/>
    <property type="match status" value="1"/>
</dbReference>